<dbReference type="OrthoDB" id="291697at2"/>
<proteinExistence type="predicted"/>
<gene>
    <name evidence="1" type="ORF">Pan181_21050</name>
</gene>
<dbReference type="EMBL" id="CP036278">
    <property type="protein sequence ID" value="QDU55903.1"/>
    <property type="molecule type" value="Genomic_DNA"/>
</dbReference>
<dbReference type="PROSITE" id="PS51257">
    <property type="entry name" value="PROKAR_LIPOPROTEIN"/>
    <property type="match status" value="1"/>
</dbReference>
<reference evidence="1 2" key="1">
    <citation type="submission" date="2019-02" db="EMBL/GenBank/DDBJ databases">
        <title>Deep-cultivation of Planctomycetes and their phenomic and genomic characterization uncovers novel biology.</title>
        <authorList>
            <person name="Wiegand S."/>
            <person name="Jogler M."/>
            <person name="Boedeker C."/>
            <person name="Pinto D."/>
            <person name="Vollmers J."/>
            <person name="Rivas-Marin E."/>
            <person name="Kohn T."/>
            <person name="Peeters S.H."/>
            <person name="Heuer A."/>
            <person name="Rast P."/>
            <person name="Oberbeckmann S."/>
            <person name="Bunk B."/>
            <person name="Jeske O."/>
            <person name="Meyerdierks A."/>
            <person name="Storesund J.E."/>
            <person name="Kallscheuer N."/>
            <person name="Luecker S."/>
            <person name="Lage O.M."/>
            <person name="Pohl T."/>
            <person name="Merkel B.J."/>
            <person name="Hornburger P."/>
            <person name="Mueller R.-W."/>
            <person name="Bruemmer F."/>
            <person name="Labrenz M."/>
            <person name="Spormann A.M."/>
            <person name="Op den Camp H."/>
            <person name="Overmann J."/>
            <person name="Amann R."/>
            <person name="Jetten M.S.M."/>
            <person name="Mascher T."/>
            <person name="Medema M.H."/>
            <person name="Devos D.P."/>
            <person name="Kaster A.-K."/>
            <person name="Ovreas L."/>
            <person name="Rohde M."/>
            <person name="Galperin M.Y."/>
            <person name="Jogler C."/>
        </authorList>
    </citation>
    <scope>NUCLEOTIDE SEQUENCE [LARGE SCALE GENOMIC DNA]</scope>
    <source>
        <strain evidence="1 2">Pan181</strain>
    </source>
</reference>
<evidence type="ECO:0008006" key="3">
    <source>
        <dbReference type="Google" id="ProtNLM"/>
    </source>
</evidence>
<name>A0A518AMG7_9BACT</name>
<dbReference type="Proteomes" id="UP000315750">
    <property type="component" value="Chromosome"/>
</dbReference>
<dbReference type="AlphaFoldDB" id="A0A518AMG7"/>
<dbReference type="KEGG" id="amuc:Pan181_21050"/>
<evidence type="ECO:0000313" key="1">
    <source>
        <dbReference type="EMBL" id="QDU55903.1"/>
    </source>
</evidence>
<dbReference type="RefSeq" id="WP_145246691.1">
    <property type="nucleotide sequence ID" value="NZ_CP036278.1"/>
</dbReference>
<organism evidence="1 2">
    <name type="scientific">Aeoliella mucimassa</name>
    <dbReference type="NCBI Taxonomy" id="2527972"/>
    <lineage>
        <taxon>Bacteria</taxon>
        <taxon>Pseudomonadati</taxon>
        <taxon>Planctomycetota</taxon>
        <taxon>Planctomycetia</taxon>
        <taxon>Pirellulales</taxon>
        <taxon>Lacipirellulaceae</taxon>
        <taxon>Aeoliella</taxon>
    </lineage>
</organism>
<keyword evidence="2" id="KW-1185">Reference proteome</keyword>
<accession>A0A518AMG7</accession>
<sequence>MIRRLVSRRLALSMMGCVVLSLLMVGCKSKDDSMGSVHGIVRVDGNPPSKGSIIFAPRDGKARTAGTKIEDGHYEAEVPIGTAKVAIRIPQKVGERKASNAPNSPMVPIIEDVLPPKYNEQTELEVDVKPGSNEFSFDLSSK</sequence>
<evidence type="ECO:0000313" key="2">
    <source>
        <dbReference type="Proteomes" id="UP000315750"/>
    </source>
</evidence>
<protein>
    <recommendedName>
        <fullName evidence="3">Carboxypeptidase regulatory-like domain-containing protein</fullName>
    </recommendedName>
</protein>